<dbReference type="AlphaFoldDB" id="A0AAV8UUX4"/>
<dbReference type="InterPro" id="IPR022214">
    <property type="entry name" value="MZT1"/>
</dbReference>
<dbReference type="PANTHER" id="PTHR28520">
    <property type="entry name" value="MITOTIC-SPINDLE ORGANIZING PROTEIN 1"/>
    <property type="match status" value="1"/>
</dbReference>
<evidence type="ECO:0000256" key="4">
    <source>
        <dbReference type="ARBA" id="ARBA00023212"/>
    </source>
</evidence>
<accession>A0AAV8UUX4</accession>
<dbReference type="Proteomes" id="UP001157974">
    <property type="component" value="Unassembled WGS sequence"/>
</dbReference>
<keyword evidence="6" id="KW-1185">Reference proteome</keyword>
<evidence type="ECO:0000256" key="3">
    <source>
        <dbReference type="ARBA" id="ARBA00022490"/>
    </source>
</evidence>
<reference evidence="5 6" key="1">
    <citation type="journal article" date="2023" name="Nat. Commun.">
        <title>Origin of minicircular mitochondrial genomes in red algae.</title>
        <authorList>
            <person name="Lee Y."/>
            <person name="Cho C.H."/>
            <person name="Lee Y.M."/>
            <person name="Park S.I."/>
            <person name="Yang J.H."/>
            <person name="West J.A."/>
            <person name="Bhattacharya D."/>
            <person name="Yoon H.S."/>
        </authorList>
    </citation>
    <scope>NUCLEOTIDE SEQUENCE [LARGE SCALE GENOMIC DNA]</scope>
    <source>
        <strain evidence="5 6">CCMP1338</strain>
        <tissue evidence="5">Whole cell</tissue>
    </source>
</reference>
<organism evidence="5 6">
    <name type="scientific">Rhodosorus marinus</name>
    <dbReference type="NCBI Taxonomy" id="101924"/>
    <lineage>
        <taxon>Eukaryota</taxon>
        <taxon>Rhodophyta</taxon>
        <taxon>Stylonematophyceae</taxon>
        <taxon>Stylonematales</taxon>
        <taxon>Stylonemataceae</taxon>
        <taxon>Rhodosorus</taxon>
    </lineage>
</organism>
<comment type="subcellular location">
    <subcellularLocation>
        <location evidence="1">Cytoplasm</location>
        <location evidence="1">Cytoskeleton</location>
        <location evidence="1">Microtubule organizing center</location>
    </subcellularLocation>
</comment>
<dbReference type="PANTHER" id="PTHR28520:SF2">
    <property type="entry name" value="MITOTIC-SPINDLE ORGANIZING PROTEIN 1"/>
    <property type="match status" value="1"/>
</dbReference>
<dbReference type="GO" id="GO:0031021">
    <property type="term" value="C:interphase microtubule organizing center"/>
    <property type="evidence" value="ECO:0007669"/>
    <property type="project" value="TreeGrafter"/>
</dbReference>
<evidence type="ECO:0000313" key="5">
    <source>
        <dbReference type="EMBL" id="KAJ8905311.1"/>
    </source>
</evidence>
<evidence type="ECO:0008006" key="7">
    <source>
        <dbReference type="Google" id="ProtNLM"/>
    </source>
</evidence>
<comment type="similarity">
    <text evidence="2">Belongs to the MOZART1 family.</text>
</comment>
<protein>
    <recommendedName>
        <fullName evidence="7">Mitotic-spindle organizing protein 1</fullName>
    </recommendedName>
</protein>
<name>A0AAV8UUX4_9RHOD</name>
<dbReference type="GO" id="GO:0051415">
    <property type="term" value="P:microtubule nucleation by interphase microtubule organizing center"/>
    <property type="evidence" value="ECO:0007669"/>
    <property type="project" value="TreeGrafter"/>
</dbReference>
<dbReference type="GO" id="GO:0033566">
    <property type="term" value="P:gamma-tubulin complex localization"/>
    <property type="evidence" value="ECO:0007669"/>
    <property type="project" value="InterPro"/>
</dbReference>
<sequence length="75" mass="8429">MPRSELEDGPMKEAFDAAFELSSLLDTGLDRDTLRILMKLCEQGVNPEALASIVKELRSQYQPKEKGNSSRREST</sequence>
<dbReference type="GO" id="GO:0090307">
    <property type="term" value="P:mitotic spindle assembly"/>
    <property type="evidence" value="ECO:0007669"/>
    <property type="project" value="TreeGrafter"/>
</dbReference>
<evidence type="ECO:0000256" key="1">
    <source>
        <dbReference type="ARBA" id="ARBA00004267"/>
    </source>
</evidence>
<gene>
    <name evidence="5" type="ORF">NDN08_001818</name>
</gene>
<proteinExistence type="inferred from homology"/>
<evidence type="ECO:0000313" key="6">
    <source>
        <dbReference type="Proteomes" id="UP001157974"/>
    </source>
</evidence>
<keyword evidence="3" id="KW-0963">Cytoplasm</keyword>
<keyword evidence="4" id="KW-0206">Cytoskeleton</keyword>
<dbReference type="GO" id="GO:0005819">
    <property type="term" value="C:spindle"/>
    <property type="evidence" value="ECO:0007669"/>
    <property type="project" value="TreeGrafter"/>
</dbReference>
<comment type="caution">
    <text evidence="5">The sequence shown here is derived from an EMBL/GenBank/DDBJ whole genome shotgun (WGS) entry which is preliminary data.</text>
</comment>
<evidence type="ECO:0000256" key="2">
    <source>
        <dbReference type="ARBA" id="ARBA00011015"/>
    </source>
</evidence>
<dbReference type="GO" id="GO:0000931">
    <property type="term" value="C:gamma-tubulin ring complex"/>
    <property type="evidence" value="ECO:0007669"/>
    <property type="project" value="InterPro"/>
</dbReference>
<dbReference type="EMBL" id="JAMWBK010000005">
    <property type="protein sequence ID" value="KAJ8905311.1"/>
    <property type="molecule type" value="Genomic_DNA"/>
</dbReference>
<dbReference type="Pfam" id="PF12554">
    <property type="entry name" value="MOZART1"/>
    <property type="match status" value="1"/>
</dbReference>